<dbReference type="Gene3D" id="3.50.50.60">
    <property type="entry name" value="FAD/NAD(P)-binding domain"/>
    <property type="match status" value="1"/>
</dbReference>
<dbReference type="AlphaFoldDB" id="A0A6L9QTU2"/>
<accession>A0A6L9QTU2</accession>
<dbReference type="RefSeq" id="WP_163063572.1">
    <property type="nucleotide sequence ID" value="NZ_JAAGLI010001096.1"/>
</dbReference>
<gene>
    <name evidence="6" type="ORF">G3I70_41335</name>
</gene>
<keyword evidence="1" id="KW-0004">4Fe-4S</keyword>
<evidence type="ECO:0000256" key="3">
    <source>
        <dbReference type="ARBA" id="ARBA00023002"/>
    </source>
</evidence>
<keyword evidence="2" id="KW-0479">Metal-binding</keyword>
<dbReference type="GO" id="GO:0046872">
    <property type="term" value="F:metal ion binding"/>
    <property type="evidence" value="ECO:0007669"/>
    <property type="project" value="UniProtKB-KW"/>
</dbReference>
<dbReference type="PANTHER" id="PTHR43498:SF1">
    <property type="entry name" value="COB--COM HETERODISULFIDE REDUCTASE IRON-SULFUR SUBUNIT A"/>
    <property type="match status" value="1"/>
</dbReference>
<protein>
    <submittedName>
        <fullName evidence="6">FAD-dependent oxidoreductase</fullName>
    </submittedName>
</protein>
<proteinExistence type="predicted"/>
<evidence type="ECO:0000313" key="6">
    <source>
        <dbReference type="EMBL" id="NEA28899.1"/>
    </source>
</evidence>
<dbReference type="GO" id="GO:0016491">
    <property type="term" value="F:oxidoreductase activity"/>
    <property type="evidence" value="ECO:0007669"/>
    <property type="project" value="UniProtKB-KW"/>
</dbReference>
<evidence type="ECO:0000256" key="5">
    <source>
        <dbReference type="ARBA" id="ARBA00023014"/>
    </source>
</evidence>
<evidence type="ECO:0000256" key="1">
    <source>
        <dbReference type="ARBA" id="ARBA00022485"/>
    </source>
</evidence>
<dbReference type="PANTHER" id="PTHR43498">
    <property type="entry name" value="FERREDOXIN:COB-COM HETERODISULFIDE REDUCTASE SUBUNIT A"/>
    <property type="match status" value="1"/>
</dbReference>
<sequence length="448" mass="47663">MSAFVEEPARRTPVLGEWEVVVLGGGPSGIAAATAAARTGRSTLLVEKGGYLGGAGTAGGLSTFCGMYSNVHGEHVLTTRGHATELLERIDRLGGLRAPHLSFSDRIQAQAYDIPAYRTAADDHVLAAGARLLYHAFAVGAVTGDGGRVDGVIVESKSGRGILRAGIVIDCSGDGDVLHWTGTGHIKADASTDMLFPSTMFRINAVDGERAGPAWKILPRMMDEAVAAGRPRFPRRGAIVRPQRDDIEWRANATQLRNPDGTPVDGTDVWQLTHGEIQGRQQAQEVFGFIKENVPGFENAYIVDIGPEIGIRETRRLTGRYILTEDDVRSCARFDDSIGINGWPVEAHVEGDLDIRWPYGDDPVGYNQLPYRMLVPAEGPPNLLVAGRCASMTHLGQSAARVAGPCFAMGQAAGTAAHLALKAGGGVGEVDVPELRSILEDEGACLTL</sequence>
<dbReference type="SUPFAM" id="SSF51905">
    <property type="entry name" value="FAD/NAD(P)-binding domain"/>
    <property type="match status" value="1"/>
</dbReference>
<dbReference type="InterPro" id="IPR036188">
    <property type="entry name" value="FAD/NAD-bd_sf"/>
</dbReference>
<dbReference type="GO" id="GO:0051539">
    <property type="term" value="F:4 iron, 4 sulfur cluster binding"/>
    <property type="evidence" value="ECO:0007669"/>
    <property type="project" value="UniProtKB-KW"/>
</dbReference>
<dbReference type="EMBL" id="JAAGLI010001096">
    <property type="protein sequence ID" value="NEA28899.1"/>
    <property type="molecule type" value="Genomic_DNA"/>
</dbReference>
<keyword evidence="5" id="KW-0411">Iron-sulfur</keyword>
<comment type="caution">
    <text evidence="6">The sequence shown here is derived from an EMBL/GenBank/DDBJ whole genome shotgun (WGS) entry which is preliminary data.</text>
</comment>
<evidence type="ECO:0000256" key="2">
    <source>
        <dbReference type="ARBA" id="ARBA00022723"/>
    </source>
</evidence>
<organism evidence="6 7">
    <name type="scientific">Actinomadura bangladeshensis</name>
    <dbReference type="NCBI Taxonomy" id="453573"/>
    <lineage>
        <taxon>Bacteria</taxon>
        <taxon>Bacillati</taxon>
        <taxon>Actinomycetota</taxon>
        <taxon>Actinomycetes</taxon>
        <taxon>Streptosporangiales</taxon>
        <taxon>Thermomonosporaceae</taxon>
        <taxon>Actinomadura</taxon>
    </lineage>
</organism>
<keyword evidence="4" id="KW-0408">Iron</keyword>
<dbReference type="Proteomes" id="UP000475532">
    <property type="component" value="Unassembled WGS sequence"/>
</dbReference>
<dbReference type="Pfam" id="PF12831">
    <property type="entry name" value="FAD_oxidored"/>
    <property type="match status" value="1"/>
</dbReference>
<keyword evidence="3" id="KW-0560">Oxidoreductase</keyword>
<evidence type="ECO:0000313" key="7">
    <source>
        <dbReference type="Proteomes" id="UP000475532"/>
    </source>
</evidence>
<reference evidence="6 7" key="1">
    <citation type="submission" date="2020-01" db="EMBL/GenBank/DDBJ databases">
        <title>Insect and environment-associated Actinomycetes.</title>
        <authorList>
            <person name="Currrie C."/>
            <person name="Chevrette M."/>
            <person name="Carlson C."/>
            <person name="Stubbendieck R."/>
            <person name="Wendt-Pienkowski E."/>
        </authorList>
    </citation>
    <scope>NUCLEOTIDE SEQUENCE [LARGE SCALE GENOMIC DNA]</scope>
    <source>
        <strain evidence="6 7">SID10258</strain>
    </source>
</reference>
<dbReference type="InterPro" id="IPR039650">
    <property type="entry name" value="HdrA-like"/>
</dbReference>
<evidence type="ECO:0000256" key="4">
    <source>
        <dbReference type="ARBA" id="ARBA00023004"/>
    </source>
</evidence>
<name>A0A6L9QTU2_9ACTN</name>